<feature type="transmembrane region" description="Helical" evidence="6">
    <location>
        <begin position="193"/>
        <end position="213"/>
    </location>
</feature>
<name>F7B148_MONDO</name>
<evidence type="ECO:0000313" key="8">
    <source>
        <dbReference type="Proteomes" id="UP000002280"/>
    </source>
</evidence>
<dbReference type="HOGENOM" id="CLU_059568_1_0_1"/>
<dbReference type="Bgee" id="ENSMODG00000023089">
    <property type="expression patterns" value="Expressed in entire extraembryonic component and 4 other cell types or tissues"/>
</dbReference>
<keyword evidence="3 6" id="KW-0812">Transmembrane</keyword>
<reference evidence="7" key="2">
    <citation type="submission" date="2025-08" db="UniProtKB">
        <authorList>
            <consortium name="Ensembl"/>
        </authorList>
    </citation>
    <scope>IDENTIFICATION</scope>
</reference>
<protein>
    <submittedName>
        <fullName evidence="7">Transmembrane epididymal protein 1-like</fullName>
    </submittedName>
</protein>
<evidence type="ECO:0000256" key="3">
    <source>
        <dbReference type="ARBA" id="ARBA00022692"/>
    </source>
</evidence>
<comment type="similarity">
    <text evidence="2">Belongs to the TMEM45 family.</text>
</comment>
<evidence type="ECO:0000256" key="5">
    <source>
        <dbReference type="ARBA" id="ARBA00023136"/>
    </source>
</evidence>
<evidence type="ECO:0000313" key="7">
    <source>
        <dbReference type="Ensembl" id="ENSMODP00000028296.2"/>
    </source>
</evidence>
<keyword evidence="8" id="KW-1185">Reference proteome</keyword>
<dbReference type="GeneTree" id="ENSGT00940000164132"/>
<dbReference type="eggNOG" id="ENOG502RZC7">
    <property type="taxonomic scope" value="Eukaryota"/>
</dbReference>
<evidence type="ECO:0000256" key="2">
    <source>
        <dbReference type="ARBA" id="ARBA00006948"/>
    </source>
</evidence>
<evidence type="ECO:0000256" key="6">
    <source>
        <dbReference type="SAM" id="Phobius"/>
    </source>
</evidence>
<evidence type="ECO:0000256" key="1">
    <source>
        <dbReference type="ARBA" id="ARBA00004141"/>
    </source>
</evidence>
<dbReference type="InterPro" id="IPR006904">
    <property type="entry name" value="DUF716"/>
</dbReference>
<keyword evidence="4 6" id="KW-1133">Transmembrane helix</keyword>
<dbReference type="RefSeq" id="XP_007486250.1">
    <property type="nucleotide sequence ID" value="XM_007486188.2"/>
</dbReference>
<dbReference type="CTD" id="127670"/>
<dbReference type="GO" id="GO:0016020">
    <property type="term" value="C:membrane"/>
    <property type="evidence" value="ECO:0007669"/>
    <property type="project" value="UniProtKB-SubCell"/>
</dbReference>
<feature type="transmembrane region" description="Helical" evidence="6">
    <location>
        <begin position="130"/>
        <end position="150"/>
    </location>
</feature>
<accession>F7B148</accession>
<dbReference type="KEGG" id="mdo:103097109"/>
<reference evidence="7" key="3">
    <citation type="submission" date="2025-09" db="UniProtKB">
        <authorList>
            <consortium name="Ensembl"/>
        </authorList>
    </citation>
    <scope>IDENTIFICATION</scope>
</reference>
<dbReference type="Pfam" id="PF04819">
    <property type="entry name" value="DUF716"/>
    <property type="match status" value="1"/>
</dbReference>
<keyword evidence="5 6" id="KW-0472">Membrane</keyword>
<feature type="transmembrane region" description="Helical" evidence="6">
    <location>
        <begin position="58"/>
        <end position="78"/>
    </location>
</feature>
<dbReference type="PANTHER" id="PTHR46441:SF3">
    <property type="entry name" value="TRANSMEMBRANE EPIDIDYMAL FAMILY MEMBER 3"/>
    <property type="match status" value="1"/>
</dbReference>
<dbReference type="OMA" id="RWWQLVP"/>
<organism evidence="7 8">
    <name type="scientific">Monodelphis domestica</name>
    <name type="common">Gray short-tailed opossum</name>
    <dbReference type="NCBI Taxonomy" id="13616"/>
    <lineage>
        <taxon>Eukaryota</taxon>
        <taxon>Metazoa</taxon>
        <taxon>Chordata</taxon>
        <taxon>Craniata</taxon>
        <taxon>Vertebrata</taxon>
        <taxon>Euteleostomi</taxon>
        <taxon>Mammalia</taxon>
        <taxon>Metatheria</taxon>
        <taxon>Didelphimorphia</taxon>
        <taxon>Didelphidae</taxon>
        <taxon>Monodelphis</taxon>
    </lineage>
</organism>
<dbReference type="PANTHER" id="PTHR46441">
    <property type="entry name" value="TRANSMEMBRANE EPIDIDYMAL FAMILY MEMBER 3"/>
    <property type="match status" value="1"/>
</dbReference>
<proteinExistence type="inferred from homology"/>
<sequence>MTDFLGHALPGVYFFFLGVYYAIQASLALLRGQQFLTPPLPPRDKRPKGWLQKLQNGGLVKVVFSIGGFLGAFFYPLGSNRLVFIDWKDPERPFLNHISWHHGTMYVLLLINGLVDIVSQCCLARQQMKLERAAFAFAIQGTILLFIFHIQGRNALQVRGHILLLIPLILIALILLSELWFPDDPVFWISKAWMFLTLGSWFPHLGSILYLPVTGQPWRADKHEDVMFLPIFFSWHLILDALLIAGIYGLCSFRHHRYLSHQGAKGAGYQLCSTDISTEEVKTLMV</sequence>
<dbReference type="Ensembl" id="ENSMODT00000029878.2">
    <property type="protein sequence ID" value="ENSMODP00000028296.2"/>
    <property type="gene ID" value="ENSMODG00000023089.2"/>
</dbReference>
<dbReference type="Proteomes" id="UP000002280">
    <property type="component" value="Chromosome 2"/>
</dbReference>
<feature type="transmembrane region" description="Helical" evidence="6">
    <location>
        <begin position="98"/>
        <end position="118"/>
    </location>
</feature>
<dbReference type="InParanoid" id="F7B148"/>
<reference evidence="7 8" key="1">
    <citation type="journal article" date="2007" name="Nature">
        <title>Genome of the marsupial Monodelphis domestica reveals innovation in non-coding sequences.</title>
        <authorList>
            <person name="Mikkelsen T.S."/>
            <person name="Wakefield M.J."/>
            <person name="Aken B."/>
            <person name="Amemiya C.T."/>
            <person name="Chang J.L."/>
            <person name="Duke S."/>
            <person name="Garber M."/>
            <person name="Gentles A.J."/>
            <person name="Goodstadt L."/>
            <person name="Heger A."/>
            <person name="Jurka J."/>
            <person name="Kamal M."/>
            <person name="Mauceli E."/>
            <person name="Searle S.M."/>
            <person name="Sharpe T."/>
            <person name="Baker M.L."/>
            <person name="Batzer M.A."/>
            <person name="Benos P.V."/>
            <person name="Belov K."/>
            <person name="Clamp M."/>
            <person name="Cook A."/>
            <person name="Cuff J."/>
            <person name="Das R."/>
            <person name="Davidow L."/>
            <person name="Deakin J.E."/>
            <person name="Fazzari M.J."/>
            <person name="Glass J.L."/>
            <person name="Grabherr M."/>
            <person name="Greally J.M."/>
            <person name="Gu W."/>
            <person name="Hore T.A."/>
            <person name="Huttley G.A."/>
            <person name="Kleber M."/>
            <person name="Jirtle R.L."/>
            <person name="Koina E."/>
            <person name="Lee J.T."/>
            <person name="Mahony S."/>
            <person name="Marra M.A."/>
            <person name="Miller R.D."/>
            <person name="Nicholls R.D."/>
            <person name="Oda M."/>
            <person name="Papenfuss A.T."/>
            <person name="Parra Z.E."/>
            <person name="Pollock D.D."/>
            <person name="Ray D.A."/>
            <person name="Schein J.E."/>
            <person name="Speed T.P."/>
            <person name="Thompson K."/>
            <person name="VandeBerg J.L."/>
            <person name="Wade C.M."/>
            <person name="Walker J.A."/>
            <person name="Waters P.D."/>
            <person name="Webber C."/>
            <person name="Weidman J.R."/>
            <person name="Xie X."/>
            <person name="Zody M.C."/>
            <person name="Baldwin J."/>
            <person name="Abdouelleil A."/>
            <person name="Abdulkadir J."/>
            <person name="Abebe A."/>
            <person name="Abera B."/>
            <person name="Abreu J."/>
            <person name="Acer S.C."/>
            <person name="Aftuck L."/>
            <person name="Alexander A."/>
            <person name="An P."/>
            <person name="Anderson E."/>
            <person name="Anderson S."/>
            <person name="Arachi H."/>
            <person name="Azer M."/>
            <person name="Bachantsang P."/>
            <person name="Barry A."/>
            <person name="Bayul T."/>
            <person name="Berlin A."/>
            <person name="Bessette D."/>
            <person name="Bloom T."/>
            <person name="Bloom T."/>
            <person name="Boguslavskiy L."/>
            <person name="Bonnet C."/>
            <person name="Boukhgalter B."/>
            <person name="Bourzgui I."/>
            <person name="Brown A."/>
            <person name="Cahill P."/>
            <person name="Channer S."/>
            <person name="Cheshatsang Y."/>
            <person name="Chuda L."/>
            <person name="Citroen M."/>
            <person name="Collymore A."/>
            <person name="Cooke P."/>
            <person name="Costello M."/>
            <person name="D'Aco K."/>
            <person name="Daza R."/>
            <person name="De Haan G."/>
            <person name="DeGray S."/>
            <person name="DeMaso C."/>
            <person name="Dhargay N."/>
            <person name="Dooley K."/>
            <person name="Dooley E."/>
            <person name="Doricent M."/>
            <person name="Dorje P."/>
            <person name="Dorjee K."/>
            <person name="Dupes A."/>
            <person name="Elong R."/>
            <person name="Falk J."/>
            <person name="Farina A."/>
            <person name="Faro S."/>
            <person name="Ferguson D."/>
            <person name="Fisher S."/>
            <person name="Foley C.D."/>
            <person name="Franke A."/>
            <person name="Friedrich D."/>
            <person name="Gadbois L."/>
            <person name="Gearin G."/>
            <person name="Gearin C.R."/>
            <person name="Giannoukos G."/>
            <person name="Goode T."/>
            <person name="Graham J."/>
            <person name="Grandbois E."/>
            <person name="Grewal S."/>
            <person name="Gyaltsen K."/>
            <person name="Hafez N."/>
            <person name="Hagos B."/>
            <person name="Hall J."/>
            <person name="Henson C."/>
            <person name="Hollinger A."/>
            <person name="Honan T."/>
            <person name="Huard M.D."/>
            <person name="Hughes L."/>
            <person name="Hurhula B."/>
            <person name="Husby M.E."/>
            <person name="Kamat A."/>
            <person name="Kanga B."/>
            <person name="Kashin S."/>
            <person name="Khazanovich D."/>
            <person name="Kisner P."/>
            <person name="Lance K."/>
            <person name="Lara M."/>
            <person name="Lee W."/>
            <person name="Lennon N."/>
            <person name="Letendre F."/>
            <person name="LeVine R."/>
            <person name="Lipovsky A."/>
            <person name="Liu X."/>
            <person name="Liu J."/>
            <person name="Liu S."/>
            <person name="Lokyitsang T."/>
            <person name="Lokyitsang Y."/>
            <person name="Lubonja R."/>
            <person name="Lui A."/>
            <person name="MacDonald P."/>
            <person name="Magnisalis V."/>
            <person name="Maru K."/>
            <person name="Matthews C."/>
            <person name="McCusker W."/>
            <person name="McDonough S."/>
            <person name="Mehta T."/>
            <person name="Meldrim J."/>
            <person name="Meneus L."/>
            <person name="Mihai O."/>
            <person name="Mihalev A."/>
            <person name="Mihova T."/>
            <person name="Mittelman R."/>
            <person name="Mlenga V."/>
            <person name="Montmayeur A."/>
            <person name="Mulrain L."/>
            <person name="Navidi A."/>
            <person name="Naylor J."/>
            <person name="Negash T."/>
            <person name="Nguyen T."/>
            <person name="Nguyen N."/>
            <person name="Nicol R."/>
            <person name="Norbu C."/>
            <person name="Norbu N."/>
            <person name="Novod N."/>
            <person name="O'Neill B."/>
            <person name="Osman S."/>
            <person name="Markiewicz E."/>
            <person name="Oyono O.L."/>
            <person name="Patti C."/>
            <person name="Phunkhang P."/>
            <person name="Pierre F."/>
            <person name="Priest M."/>
            <person name="Raghuraman S."/>
            <person name="Rege F."/>
            <person name="Reyes R."/>
            <person name="Rise C."/>
            <person name="Rogov P."/>
            <person name="Ross K."/>
            <person name="Ryan E."/>
            <person name="Settipalli S."/>
            <person name="Shea T."/>
            <person name="Sherpa N."/>
            <person name="Shi L."/>
            <person name="Shih D."/>
            <person name="Sparrow T."/>
            <person name="Spaulding J."/>
            <person name="Stalker J."/>
            <person name="Stange-Thomann N."/>
            <person name="Stavropoulos S."/>
            <person name="Stone C."/>
            <person name="Strader C."/>
            <person name="Tesfaye S."/>
            <person name="Thomson T."/>
            <person name="Thoulutsang Y."/>
            <person name="Thoulutsang D."/>
            <person name="Topham K."/>
            <person name="Topping I."/>
            <person name="Tsamla T."/>
            <person name="Vassiliev H."/>
            <person name="Vo A."/>
            <person name="Wangchuk T."/>
            <person name="Wangdi T."/>
            <person name="Weiand M."/>
            <person name="Wilkinson J."/>
            <person name="Wilson A."/>
            <person name="Yadav S."/>
            <person name="Young G."/>
            <person name="Yu Q."/>
            <person name="Zembek L."/>
            <person name="Zhong D."/>
            <person name="Zimmer A."/>
            <person name="Zwirko Z."/>
            <person name="Jaffe D.B."/>
            <person name="Alvarez P."/>
            <person name="Brockman W."/>
            <person name="Butler J."/>
            <person name="Chin C."/>
            <person name="Gnerre S."/>
            <person name="MacCallum I."/>
            <person name="Graves J.A."/>
            <person name="Ponting C.P."/>
            <person name="Breen M."/>
            <person name="Samollow P.B."/>
            <person name="Lander E.S."/>
            <person name="Lindblad-Toh K."/>
        </authorList>
    </citation>
    <scope>NUCLEOTIDE SEQUENCE [LARGE SCALE GENOMIC DNA]</scope>
</reference>
<feature type="transmembrane region" description="Helical" evidence="6">
    <location>
        <begin position="233"/>
        <end position="251"/>
    </location>
</feature>
<comment type="subcellular location">
    <subcellularLocation>
        <location evidence="1">Membrane</location>
        <topology evidence="1">Multi-pass membrane protein</topology>
    </subcellularLocation>
</comment>
<feature type="transmembrane region" description="Helical" evidence="6">
    <location>
        <begin position="162"/>
        <end position="181"/>
    </location>
</feature>
<dbReference type="OrthoDB" id="551896at2759"/>
<dbReference type="GeneID" id="103097109"/>
<evidence type="ECO:0000256" key="4">
    <source>
        <dbReference type="ARBA" id="ARBA00022989"/>
    </source>
</evidence>
<feature type="transmembrane region" description="Helical" evidence="6">
    <location>
        <begin position="12"/>
        <end position="30"/>
    </location>
</feature>
<dbReference type="AlphaFoldDB" id="F7B148"/>
<gene>
    <name evidence="7" type="primary">TEDDM1</name>
</gene>